<keyword evidence="7 10" id="KW-0283">Flagellar rotation</keyword>
<dbReference type="Proteomes" id="UP000056090">
    <property type="component" value="Chromosome"/>
</dbReference>
<dbReference type="EMBL" id="DNAN01000295">
    <property type="protein sequence ID" value="HAW75767.1"/>
    <property type="molecule type" value="Genomic_DNA"/>
</dbReference>
<dbReference type="GO" id="GO:0006935">
    <property type="term" value="P:chemotaxis"/>
    <property type="evidence" value="ECO:0007669"/>
    <property type="project" value="UniProtKB-KW"/>
</dbReference>
<evidence type="ECO:0000256" key="5">
    <source>
        <dbReference type="ARBA" id="ARBA00022500"/>
    </source>
</evidence>
<evidence type="ECO:0000256" key="10">
    <source>
        <dbReference type="RuleBase" id="RU364125"/>
    </source>
</evidence>
<dbReference type="GeneID" id="78254334"/>
<sequence length="179" mass="19047">MAEEELQIEEGGKKKGKMMLIIIVAVVLLGGGAAAYFLLFSGSDEPAAEQLAEADAQAAQAAGEAAPSTKAEVGTALYVAMPRPFVFNVPGSGRDRLVQIKVQLLVRGSDNEELAKTHIPLIEGTLLQVFSSANADDLVTEAGKIELREQAVNEVQKVLKDIAGHDVVERVLFTGFVMQ</sequence>
<dbReference type="KEGG" id="aaus:EP12_05315"/>
<keyword evidence="4" id="KW-1003">Cell membrane</keyword>
<accession>A0A075NU08</accession>
<evidence type="ECO:0000313" key="12">
    <source>
        <dbReference type="EMBL" id="HAW75767.1"/>
    </source>
</evidence>
<comment type="function">
    <text evidence="1 10">Controls the rotational direction of flagella during chemotaxis.</text>
</comment>
<reference evidence="11 14" key="1">
    <citation type="submission" date="2014-06" db="EMBL/GenBank/DDBJ databases">
        <title>Genomes of Alteromonas australica, a world apart.</title>
        <authorList>
            <person name="Gonzaga A."/>
            <person name="Lopez-Perez M."/>
            <person name="Rodriguez-Valera F."/>
        </authorList>
    </citation>
    <scope>NUCLEOTIDE SEQUENCE [LARGE SCALE GENOMIC DNA]</scope>
    <source>
        <strain evidence="11 14">H 17</strain>
    </source>
</reference>
<evidence type="ECO:0000256" key="3">
    <source>
        <dbReference type="ARBA" id="ARBA00008281"/>
    </source>
</evidence>
<dbReference type="InterPro" id="IPR005503">
    <property type="entry name" value="FliL"/>
</dbReference>
<dbReference type="GO" id="GO:0009425">
    <property type="term" value="C:bacterial-type flagellum basal body"/>
    <property type="evidence" value="ECO:0007669"/>
    <property type="project" value="InterPro"/>
</dbReference>
<dbReference type="Proteomes" id="UP000264779">
    <property type="component" value="Unassembled WGS sequence"/>
</dbReference>
<keyword evidence="10" id="KW-0997">Cell inner membrane</keyword>
<comment type="subcellular location">
    <subcellularLocation>
        <location evidence="10">Cell inner membrane</location>
    </subcellularLocation>
    <subcellularLocation>
        <location evidence="2">Cell membrane</location>
        <topology evidence="2">Single-pass membrane protein</topology>
    </subcellularLocation>
</comment>
<evidence type="ECO:0000256" key="1">
    <source>
        <dbReference type="ARBA" id="ARBA00002254"/>
    </source>
</evidence>
<organism evidence="11 14">
    <name type="scientific">Alteromonas australica</name>
    <dbReference type="NCBI Taxonomy" id="589873"/>
    <lineage>
        <taxon>Bacteria</taxon>
        <taxon>Pseudomonadati</taxon>
        <taxon>Pseudomonadota</taxon>
        <taxon>Gammaproteobacteria</taxon>
        <taxon>Alteromonadales</taxon>
        <taxon>Alteromonadaceae</taxon>
        <taxon>Alteromonas/Salinimonas group</taxon>
        <taxon>Alteromonas</taxon>
    </lineage>
</organism>
<dbReference type="PANTHER" id="PTHR35091:SF2">
    <property type="entry name" value="FLAGELLAR PROTEIN FLIL"/>
    <property type="match status" value="1"/>
</dbReference>
<protein>
    <recommendedName>
        <fullName evidence="10">Flagellar protein FliL</fullName>
    </recommendedName>
</protein>
<dbReference type="GO" id="GO:0071978">
    <property type="term" value="P:bacterial-type flagellum-dependent swarming motility"/>
    <property type="evidence" value="ECO:0007669"/>
    <property type="project" value="TreeGrafter"/>
</dbReference>
<dbReference type="RefSeq" id="WP_044056348.1">
    <property type="nucleotide sequence ID" value="NZ_CAJXAX010000007.1"/>
</dbReference>
<dbReference type="Proteomes" id="UP000263517">
    <property type="component" value="Unassembled WGS sequence"/>
</dbReference>
<comment type="similarity">
    <text evidence="3 10">Belongs to the FliL family.</text>
</comment>
<reference evidence="15 16" key="2">
    <citation type="journal article" date="2018" name="Nat. Biotechnol.">
        <title>A standardized bacterial taxonomy based on genome phylogeny substantially revises the tree of life.</title>
        <authorList>
            <person name="Parks D.H."/>
            <person name="Chuvochina M."/>
            <person name="Waite D.W."/>
            <person name="Rinke C."/>
            <person name="Skarshewski A."/>
            <person name="Chaumeil P.A."/>
            <person name="Hugenholtz P."/>
        </authorList>
    </citation>
    <scope>NUCLEOTIDE SEQUENCE [LARGE SCALE GENOMIC DNA]</scope>
    <source>
        <strain evidence="13">UBA11621</strain>
        <strain evidence="12">UBA11978</strain>
    </source>
</reference>
<evidence type="ECO:0000256" key="6">
    <source>
        <dbReference type="ARBA" id="ARBA00022692"/>
    </source>
</evidence>
<keyword evidence="11" id="KW-0966">Cell projection</keyword>
<evidence type="ECO:0000256" key="2">
    <source>
        <dbReference type="ARBA" id="ARBA00004162"/>
    </source>
</evidence>
<keyword evidence="14" id="KW-1185">Reference proteome</keyword>
<dbReference type="EMBL" id="CP008849">
    <property type="protein sequence ID" value="AIF98154.1"/>
    <property type="molecule type" value="Genomic_DNA"/>
</dbReference>
<feature type="transmembrane region" description="Helical" evidence="10">
    <location>
        <begin position="20"/>
        <end position="40"/>
    </location>
</feature>
<dbReference type="Pfam" id="PF03748">
    <property type="entry name" value="FliL"/>
    <property type="match status" value="1"/>
</dbReference>
<keyword evidence="11" id="KW-0969">Cilium</keyword>
<evidence type="ECO:0000313" key="13">
    <source>
        <dbReference type="EMBL" id="HBU51239.1"/>
    </source>
</evidence>
<name>A0A075NU08_9ALTE</name>
<evidence type="ECO:0000256" key="8">
    <source>
        <dbReference type="ARBA" id="ARBA00022989"/>
    </source>
</evidence>
<evidence type="ECO:0000313" key="15">
    <source>
        <dbReference type="Proteomes" id="UP000263517"/>
    </source>
</evidence>
<keyword evidence="9 10" id="KW-0472">Membrane</keyword>
<evidence type="ECO:0000313" key="16">
    <source>
        <dbReference type="Proteomes" id="UP000264779"/>
    </source>
</evidence>
<dbReference type="KEGG" id="aal:EP13_05240"/>
<dbReference type="OrthoDB" id="5829285at2"/>
<dbReference type="GO" id="GO:0005886">
    <property type="term" value="C:plasma membrane"/>
    <property type="evidence" value="ECO:0007669"/>
    <property type="project" value="UniProtKB-SubCell"/>
</dbReference>
<gene>
    <name evidence="11" type="primary">fliL</name>
    <name evidence="12" type="ORF">DCW74_08535</name>
    <name evidence="13" type="ORF">DEB45_08255</name>
    <name evidence="11" type="ORF">EP13_05240</name>
</gene>
<keyword evidence="11" id="KW-0282">Flagellum</keyword>
<dbReference type="eggNOG" id="COG1580">
    <property type="taxonomic scope" value="Bacteria"/>
</dbReference>
<keyword evidence="6 10" id="KW-0812">Transmembrane</keyword>
<dbReference type="PANTHER" id="PTHR35091">
    <property type="entry name" value="FLAGELLAR PROTEIN FLIL"/>
    <property type="match status" value="1"/>
</dbReference>
<dbReference type="AlphaFoldDB" id="A0A075NU08"/>
<dbReference type="PATRIC" id="fig|589873.4.peg.1146"/>
<keyword evidence="5 10" id="KW-0145">Chemotaxis</keyword>
<evidence type="ECO:0000313" key="14">
    <source>
        <dbReference type="Proteomes" id="UP000056090"/>
    </source>
</evidence>
<dbReference type="EMBL" id="DONK01000121">
    <property type="protein sequence ID" value="HBU51239.1"/>
    <property type="molecule type" value="Genomic_DNA"/>
</dbReference>
<dbReference type="NCBIfam" id="NF004285">
    <property type="entry name" value="PRK05696.1"/>
    <property type="match status" value="1"/>
</dbReference>
<evidence type="ECO:0000313" key="11">
    <source>
        <dbReference type="EMBL" id="AIF98154.1"/>
    </source>
</evidence>
<keyword evidence="8 10" id="KW-1133">Transmembrane helix</keyword>
<dbReference type="STRING" id="589873.EP12_05315"/>
<evidence type="ECO:0000256" key="7">
    <source>
        <dbReference type="ARBA" id="ARBA00022779"/>
    </source>
</evidence>
<proteinExistence type="inferred from homology"/>
<evidence type="ECO:0000256" key="4">
    <source>
        <dbReference type="ARBA" id="ARBA00022475"/>
    </source>
</evidence>
<evidence type="ECO:0000256" key="9">
    <source>
        <dbReference type="ARBA" id="ARBA00023136"/>
    </source>
</evidence>